<evidence type="ECO:0000256" key="2">
    <source>
        <dbReference type="ARBA" id="ARBA00010694"/>
    </source>
</evidence>
<evidence type="ECO:0000256" key="1">
    <source>
        <dbReference type="ARBA" id="ARBA00004141"/>
    </source>
</evidence>
<evidence type="ECO:0000256" key="5">
    <source>
        <dbReference type="ARBA" id="ARBA00022989"/>
    </source>
</evidence>
<dbReference type="Pfam" id="PF08449">
    <property type="entry name" value="UAA"/>
    <property type="match status" value="1"/>
</dbReference>
<dbReference type="GO" id="GO:0000139">
    <property type="term" value="C:Golgi membrane"/>
    <property type="evidence" value="ECO:0007669"/>
    <property type="project" value="TreeGrafter"/>
</dbReference>
<gene>
    <name evidence="9" type="ORF">Mgra_00002170</name>
</gene>
<feature type="transmembrane region" description="Helical" evidence="8">
    <location>
        <begin position="134"/>
        <end position="154"/>
    </location>
</feature>
<keyword evidence="10" id="KW-1185">Reference proteome</keyword>
<organism evidence="9 10">
    <name type="scientific">Meloidogyne graminicola</name>
    <dbReference type="NCBI Taxonomy" id="189291"/>
    <lineage>
        <taxon>Eukaryota</taxon>
        <taxon>Metazoa</taxon>
        <taxon>Ecdysozoa</taxon>
        <taxon>Nematoda</taxon>
        <taxon>Chromadorea</taxon>
        <taxon>Rhabditida</taxon>
        <taxon>Tylenchina</taxon>
        <taxon>Tylenchomorpha</taxon>
        <taxon>Tylenchoidea</taxon>
        <taxon>Meloidogynidae</taxon>
        <taxon>Meloidogyninae</taxon>
        <taxon>Meloidogyne</taxon>
    </lineage>
</organism>
<dbReference type="EMBL" id="JABEBT010000012">
    <property type="protein sequence ID" value="KAF7638492.1"/>
    <property type="molecule type" value="Genomic_DNA"/>
</dbReference>
<dbReference type="PANTHER" id="PTHR10778:SF13">
    <property type="entry name" value="ADENOSINE 3'-PHOSPHO 5'-PHOSPHOSULFATE TRANSPORTER 1"/>
    <property type="match status" value="1"/>
</dbReference>
<feature type="transmembrane region" description="Helical" evidence="8">
    <location>
        <begin position="310"/>
        <end position="328"/>
    </location>
</feature>
<dbReference type="GO" id="GO:0046964">
    <property type="term" value="F:3'-phosphoadenosine 5'-phosphosulfate transmembrane transporter activity"/>
    <property type="evidence" value="ECO:0007669"/>
    <property type="project" value="TreeGrafter"/>
</dbReference>
<evidence type="ECO:0000313" key="10">
    <source>
        <dbReference type="Proteomes" id="UP000605970"/>
    </source>
</evidence>
<feature type="transmembrane region" description="Helical" evidence="8">
    <location>
        <begin position="271"/>
        <end position="290"/>
    </location>
</feature>
<comment type="subcellular location">
    <subcellularLocation>
        <location evidence="1">Membrane</location>
        <topology evidence="1">Multi-pass membrane protein</topology>
    </subcellularLocation>
</comment>
<feature type="transmembrane region" description="Helical" evidence="8">
    <location>
        <begin position="181"/>
        <end position="202"/>
    </location>
</feature>
<dbReference type="PANTHER" id="PTHR10778">
    <property type="entry name" value="SOLUTE CARRIER FAMILY 35 MEMBER B"/>
    <property type="match status" value="1"/>
</dbReference>
<feature type="transmembrane region" description="Helical" evidence="8">
    <location>
        <begin position="412"/>
        <end position="432"/>
    </location>
</feature>
<sequence length="465" mass="55045">MKYIIYLFILLTLFTVNSYSFFHISFSNFLSTDEELHWIFRLVPILIGYGILILIGFYLIRWVERKFKENDHFFHQNILLRFLRFFALGHPEYQQIDVLPIKSNNLLPLQILNKKQKKSTFSFKRRRKYFFEDLIYFLIYFLGIQFCLIVMGFYQEKIITQPYKIINDKNMVKDGEFFKDAQFLVFANRLVALILSGIYILINWKSLPIHVPPFYLHSFTSFSNILSSWCQYEALKYVNFPTQTVCKASKLIPTMIMGRIIRKCQYTMREYILAFIVVFGASLFFLSSSSQIKKLQFNNIIINKENNNNSLISGLLLMFGYLFFDSFTPNWQKKIFEKPPCLNICQMMFSINLFSVIFCLISLLQQSTLFNSINFIFNHENIFFFDCLFLSLGSAFGQIFILMTVKRFGPVVLSLLMTIRQILSIFLSTFHFGHSINFFGFLGLFIVFTAIITNIYAKYRINRIK</sequence>
<evidence type="ECO:0000256" key="3">
    <source>
        <dbReference type="ARBA" id="ARBA00022448"/>
    </source>
</evidence>
<keyword evidence="6 8" id="KW-0472">Membrane</keyword>
<feature type="transmembrane region" description="Helical" evidence="8">
    <location>
        <begin position="340"/>
        <end position="363"/>
    </location>
</feature>
<name>A0A8S9ZYU3_9BILA</name>
<feature type="transmembrane region" description="Helical" evidence="8">
    <location>
        <begin position="383"/>
        <end position="405"/>
    </location>
</feature>
<feature type="transmembrane region" description="Helical" evidence="8">
    <location>
        <begin position="438"/>
        <end position="457"/>
    </location>
</feature>
<dbReference type="AlphaFoldDB" id="A0A8S9ZYU3"/>
<keyword evidence="3" id="KW-0813">Transport</keyword>
<evidence type="ECO:0000256" key="8">
    <source>
        <dbReference type="SAM" id="Phobius"/>
    </source>
</evidence>
<keyword evidence="5 8" id="KW-1133">Transmembrane helix</keyword>
<dbReference type="InterPro" id="IPR013657">
    <property type="entry name" value="SCL35B1-4/HUT1"/>
</dbReference>
<reference evidence="9" key="1">
    <citation type="journal article" date="2020" name="Ecol. Evol.">
        <title>Genome structure and content of the rice root-knot nematode (Meloidogyne graminicola).</title>
        <authorList>
            <person name="Phan N.T."/>
            <person name="Danchin E.G.J."/>
            <person name="Klopp C."/>
            <person name="Perfus-Barbeoch L."/>
            <person name="Kozlowski D.K."/>
            <person name="Koutsovoulos G.D."/>
            <person name="Lopez-Roques C."/>
            <person name="Bouchez O."/>
            <person name="Zahm M."/>
            <person name="Besnard G."/>
            <person name="Bellafiore S."/>
        </authorList>
    </citation>
    <scope>NUCLEOTIDE SEQUENCE</scope>
    <source>
        <strain evidence="9">VN-18</strain>
    </source>
</reference>
<comment type="caution">
    <text evidence="9">The sequence shown here is derived from an EMBL/GenBank/DDBJ whole genome shotgun (WGS) entry which is preliminary data.</text>
</comment>
<evidence type="ECO:0000256" key="4">
    <source>
        <dbReference type="ARBA" id="ARBA00022692"/>
    </source>
</evidence>
<dbReference type="Proteomes" id="UP000605970">
    <property type="component" value="Unassembled WGS sequence"/>
</dbReference>
<protein>
    <recommendedName>
        <fullName evidence="7">Adenosine 3'-phospho 5'-phosphosulfate transporter 1</fullName>
    </recommendedName>
</protein>
<dbReference type="GO" id="GO:0005789">
    <property type="term" value="C:endoplasmic reticulum membrane"/>
    <property type="evidence" value="ECO:0007669"/>
    <property type="project" value="TreeGrafter"/>
</dbReference>
<evidence type="ECO:0000313" key="9">
    <source>
        <dbReference type="EMBL" id="KAF7638492.1"/>
    </source>
</evidence>
<dbReference type="OrthoDB" id="10035043at2759"/>
<evidence type="ECO:0000256" key="7">
    <source>
        <dbReference type="ARBA" id="ARBA00039668"/>
    </source>
</evidence>
<proteinExistence type="inferred from homology"/>
<accession>A0A8S9ZYU3</accession>
<keyword evidence="4 8" id="KW-0812">Transmembrane</keyword>
<evidence type="ECO:0000256" key="6">
    <source>
        <dbReference type="ARBA" id="ARBA00023136"/>
    </source>
</evidence>
<comment type="similarity">
    <text evidence="2">Belongs to the nucleotide-sugar transporter family. SLC35B subfamily.</text>
</comment>
<feature type="transmembrane region" description="Helical" evidence="8">
    <location>
        <begin position="42"/>
        <end position="60"/>
    </location>
</feature>